<keyword evidence="2 3" id="KW-0808">Transferase</keyword>
<reference evidence="3 4" key="1">
    <citation type="submission" date="2023-10" db="EMBL/GenBank/DDBJ databases">
        <title>Development of a sustainable strategy for remediation of hydrocarbon-contaminated territories based on the waste exchange concept.</title>
        <authorList>
            <person name="Krivoruchko A."/>
        </authorList>
    </citation>
    <scope>NUCLEOTIDE SEQUENCE [LARGE SCALE GENOMIC DNA]</scope>
    <source>
        <strain evidence="3 4">IEGM 1266</strain>
    </source>
</reference>
<keyword evidence="4" id="KW-1185">Reference proteome</keyword>
<keyword evidence="1 3" id="KW-0328">Glycosyltransferase</keyword>
<proteinExistence type="predicted"/>
<evidence type="ECO:0000313" key="4">
    <source>
        <dbReference type="Proteomes" id="UP001185779"/>
    </source>
</evidence>
<evidence type="ECO:0000256" key="2">
    <source>
        <dbReference type="ARBA" id="ARBA00022679"/>
    </source>
</evidence>
<evidence type="ECO:0000256" key="1">
    <source>
        <dbReference type="ARBA" id="ARBA00022676"/>
    </source>
</evidence>
<dbReference type="PANTHER" id="PTHR34136">
    <property type="match status" value="1"/>
</dbReference>
<sequence>MSKVETADYLQLENMASELWRLSTAQPVTVTWLNHYSAQVVASDVSIRDFDFIGIDGLLLGYIVGGCVRSSADLIIPHLLKGRRLGRPTKVVAVGSSSEICGAACAVFTSWADIEALSLNGYEDLRSDEFEDRVVRFDPDIAIIGLGAGLQEDVALRLSKKLSRGLILTCGGFLDQVVVPQYYPDWAYKYRLNWAVRLAREPRRLGSRYSIDALRAVIHSSKLRSLVNGSAGFARMQDKFALIGDDYVGR</sequence>
<dbReference type="Pfam" id="PF03808">
    <property type="entry name" value="Glyco_tran_WecG"/>
    <property type="match status" value="1"/>
</dbReference>
<dbReference type="EC" id="2.4.1.-" evidence="3"/>
<organism evidence="3 4">
    <name type="scientific">Gordonia amicalis</name>
    <dbReference type="NCBI Taxonomy" id="89053"/>
    <lineage>
        <taxon>Bacteria</taxon>
        <taxon>Bacillati</taxon>
        <taxon>Actinomycetota</taxon>
        <taxon>Actinomycetes</taxon>
        <taxon>Mycobacteriales</taxon>
        <taxon>Gordoniaceae</taxon>
        <taxon>Gordonia</taxon>
    </lineage>
</organism>
<protein>
    <submittedName>
        <fullName evidence="3">WecB/TagA/CpsF family glycosyltransferase</fullName>
        <ecNumber evidence="3">2.4.1.-</ecNumber>
    </submittedName>
</protein>
<dbReference type="RefSeq" id="WP_317505666.1">
    <property type="nucleotide sequence ID" value="NZ_JAWLKI010000039.1"/>
</dbReference>
<gene>
    <name evidence="3" type="ORF">R3P94_22175</name>
</gene>
<accession>A0ABU4DJP6</accession>
<dbReference type="EMBL" id="JAWLKI010000039">
    <property type="protein sequence ID" value="MDV6309974.1"/>
    <property type="molecule type" value="Genomic_DNA"/>
</dbReference>
<dbReference type="InterPro" id="IPR004629">
    <property type="entry name" value="WecG_TagA_CpsF"/>
</dbReference>
<dbReference type="GO" id="GO:0016757">
    <property type="term" value="F:glycosyltransferase activity"/>
    <property type="evidence" value="ECO:0007669"/>
    <property type="project" value="UniProtKB-KW"/>
</dbReference>
<dbReference type="Proteomes" id="UP001185779">
    <property type="component" value="Unassembled WGS sequence"/>
</dbReference>
<dbReference type="PANTHER" id="PTHR34136:SF1">
    <property type="entry name" value="UDP-N-ACETYL-D-MANNOSAMINURONIC ACID TRANSFERASE"/>
    <property type="match status" value="1"/>
</dbReference>
<name>A0ABU4DJP6_9ACTN</name>
<comment type="caution">
    <text evidence="3">The sequence shown here is derived from an EMBL/GenBank/DDBJ whole genome shotgun (WGS) entry which is preliminary data.</text>
</comment>
<evidence type="ECO:0000313" key="3">
    <source>
        <dbReference type="EMBL" id="MDV6309974.1"/>
    </source>
</evidence>